<feature type="non-terminal residue" evidence="1">
    <location>
        <position position="94"/>
    </location>
</feature>
<reference evidence="1" key="1">
    <citation type="submission" date="2023-10" db="EMBL/GenBank/DDBJ databases">
        <title>Genome assembly of Pristionchus species.</title>
        <authorList>
            <person name="Yoshida K."/>
            <person name="Sommer R.J."/>
        </authorList>
    </citation>
    <scope>NUCLEOTIDE SEQUENCE</scope>
    <source>
        <strain evidence="1">RS0144</strain>
    </source>
</reference>
<gene>
    <name evidence="1" type="ORF">PENTCL1PPCAC_27955</name>
</gene>
<name>A0AAV5UH52_9BILA</name>
<organism evidence="1 2">
    <name type="scientific">Pristionchus entomophagus</name>
    <dbReference type="NCBI Taxonomy" id="358040"/>
    <lineage>
        <taxon>Eukaryota</taxon>
        <taxon>Metazoa</taxon>
        <taxon>Ecdysozoa</taxon>
        <taxon>Nematoda</taxon>
        <taxon>Chromadorea</taxon>
        <taxon>Rhabditida</taxon>
        <taxon>Rhabditina</taxon>
        <taxon>Diplogasteromorpha</taxon>
        <taxon>Diplogasteroidea</taxon>
        <taxon>Neodiplogasteridae</taxon>
        <taxon>Pristionchus</taxon>
    </lineage>
</organism>
<dbReference type="EMBL" id="BTSX01000006">
    <property type="protein sequence ID" value="GMT05781.1"/>
    <property type="molecule type" value="Genomic_DNA"/>
</dbReference>
<comment type="caution">
    <text evidence="1">The sequence shown here is derived from an EMBL/GenBank/DDBJ whole genome shotgun (WGS) entry which is preliminary data.</text>
</comment>
<dbReference type="AlphaFoldDB" id="A0AAV5UH52"/>
<sequence>SRPVYHPHRRTRSCGWSRCSRGSVACSSCHCTPPSPTHRRRPQQLGRQVRRGFAWPVSRSDWMNGWTVSGPEWTFSRPFYTHGAFPLPPKGRCR</sequence>
<dbReference type="Proteomes" id="UP001432027">
    <property type="component" value="Unassembled WGS sequence"/>
</dbReference>
<accession>A0AAV5UH52</accession>
<proteinExistence type="predicted"/>
<evidence type="ECO:0000313" key="1">
    <source>
        <dbReference type="EMBL" id="GMT05781.1"/>
    </source>
</evidence>
<feature type="non-terminal residue" evidence="1">
    <location>
        <position position="1"/>
    </location>
</feature>
<keyword evidence="2" id="KW-1185">Reference proteome</keyword>
<protein>
    <submittedName>
        <fullName evidence="1">Uncharacterized protein</fullName>
    </submittedName>
</protein>
<evidence type="ECO:0000313" key="2">
    <source>
        <dbReference type="Proteomes" id="UP001432027"/>
    </source>
</evidence>